<dbReference type="Pfam" id="PF00535">
    <property type="entry name" value="Glycos_transf_2"/>
    <property type="match status" value="1"/>
</dbReference>
<accession>A0ABQ6AB72</accession>
<evidence type="ECO:0000256" key="1">
    <source>
        <dbReference type="ARBA" id="ARBA00006739"/>
    </source>
</evidence>
<dbReference type="SUPFAM" id="SSF53448">
    <property type="entry name" value="Nucleotide-diphospho-sugar transferases"/>
    <property type="match status" value="1"/>
</dbReference>
<reference evidence="6" key="1">
    <citation type="journal article" date="2019" name="Int. J. Syst. Evol. Microbiol.">
        <title>The Global Catalogue of Microorganisms (GCM) 10K type strain sequencing project: providing services to taxonomists for standard genome sequencing and annotation.</title>
        <authorList>
            <consortium name="The Broad Institute Genomics Platform"/>
            <consortium name="The Broad Institute Genome Sequencing Center for Infectious Disease"/>
            <person name="Wu L."/>
            <person name="Ma J."/>
        </authorList>
    </citation>
    <scope>NUCLEOTIDE SEQUENCE [LARGE SCALE GENOMIC DNA]</scope>
    <source>
        <strain evidence="6">NBRC 112502</strain>
    </source>
</reference>
<proteinExistence type="inferred from homology"/>
<dbReference type="RefSeq" id="WP_284259668.1">
    <property type="nucleotide sequence ID" value="NZ_BSOS01000094.1"/>
</dbReference>
<sequence length="340" mass="37630">MPGETALRLLAGQRPVIDAYDADIIILSLNRPAETIEAIQSARAQRGGTFHVTVLDQGSAPETVRNLARMFSGAPHFTFYSSVENLGVAGGRNLLASLGHGQIIVALDNDAVFAEKWVVARAVRAFGQRPELGALGFNILCAGGLRPDKSSWGYPLRLISRFKDRFDTTTFVGAGHAIRRVTWNAAGGYDPSFFFTWEEYDFCLSAIALGWKIGYDGALAVIHNVSPEARIGWNTARTTYFVRNRLLIGRKWGASWLALTPRMLGYLIKGQRNGCLNATVSGIRAAYAADSPVRRKMPKEMRRYIAANETRHRGSWLERLRVEVLGRINTTPEHVQRARG</sequence>
<evidence type="ECO:0000259" key="4">
    <source>
        <dbReference type="Pfam" id="PF00535"/>
    </source>
</evidence>
<dbReference type="Gene3D" id="3.90.550.10">
    <property type="entry name" value="Spore Coat Polysaccharide Biosynthesis Protein SpsA, Chain A"/>
    <property type="match status" value="1"/>
</dbReference>
<comment type="caution">
    <text evidence="5">The sequence shown here is derived from an EMBL/GenBank/DDBJ whole genome shotgun (WGS) entry which is preliminary data.</text>
</comment>
<comment type="similarity">
    <text evidence="1">Belongs to the glycosyltransferase 2 family.</text>
</comment>
<evidence type="ECO:0000256" key="2">
    <source>
        <dbReference type="ARBA" id="ARBA00022676"/>
    </source>
</evidence>
<feature type="domain" description="Glycosyltransferase 2-like" evidence="4">
    <location>
        <begin position="24"/>
        <end position="180"/>
    </location>
</feature>
<keyword evidence="2" id="KW-0328">Glycosyltransferase</keyword>
<dbReference type="InterPro" id="IPR029044">
    <property type="entry name" value="Nucleotide-diphossugar_trans"/>
</dbReference>
<dbReference type="Proteomes" id="UP001156641">
    <property type="component" value="Unassembled WGS sequence"/>
</dbReference>
<keyword evidence="6" id="KW-1185">Reference proteome</keyword>
<gene>
    <name evidence="5" type="ORF">GCM10010909_34950</name>
</gene>
<dbReference type="InterPro" id="IPR001173">
    <property type="entry name" value="Glyco_trans_2-like"/>
</dbReference>
<evidence type="ECO:0000313" key="5">
    <source>
        <dbReference type="EMBL" id="GLR68813.1"/>
    </source>
</evidence>
<evidence type="ECO:0000313" key="6">
    <source>
        <dbReference type="Proteomes" id="UP001156641"/>
    </source>
</evidence>
<name>A0ABQ6AB72_9PROT</name>
<dbReference type="EMBL" id="BSOS01000094">
    <property type="protein sequence ID" value="GLR68813.1"/>
    <property type="molecule type" value="Genomic_DNA"/>
</dbReference>
<dbReference type="PANTHER" id="PTHR43179">
    <property type="entry name" value="RHAMNOSYLTRANSFERASE WBBL"/>
    <property type="match status" value="1"/>
</dbReference>
<evidence type="ECO:0000256" key="3">
    <source>
        <dbReference type="ARBA" id="ARBA00022679"/>
    </source>
</evidence>
<organism evidence="5 6">
    <name type="scientific">Acidocella aquatica</name>
    <dbReference type="NCBI Taxonomy" id="1922313"/>
    <lineage>
        <taxon>Bacteria</taxon>
        <taxon>Pseudomonadati</taxon>
        <taxon>Pseudomonadota</taxon>
        <taxon>Alphaproteobacteria</taxon>
        <taxon>Acetobacterales</taxon>
        <taxon>Acidocellaceae</taxon>
        <taxon>Acidocella</taxon>
    </lineage>
</organism>
<protein>
    <recommendedName>
        <fullName evidence="4">Glycosyltransferase 2-like domain-containing protein</fullName>
    </recommendedName>
</protein>
<dbReference type="PANTHER" id="PTHR43179:SF12">
    <property type="entry name" value="GALACTOFURANOSYLTRANSFERASE GLFT2"/>
    <property type="match status" value="1"/>
</dbReference>
<keyword evidence="3" id="KW-0808">Transferase</keyword>